<dbReference type="PANTHER" id="PTHR30041">
    <property type="entry name" value="ARSENATE REDUCTASE"/>
    <property type="match status" value="1"/>
</dbReference>
<dbReference type="Proteomes" id="UP000295399">
    <property type="component" value="Unassembled WGS sequence"/>
</dbReference>
<dbReference type="InterPro" id="IPR006660">
    <property type="entry name" value="Arsenate_reductase-like"/>
</dbReference>
<evidence type="ECO:0000313" key="3">
    <source>
        <dbReference type="EMBL" id="TCP33926.1"/>
    </source>
</evidence>
<organism evidence="3 4">
    <name type="scientific">Rhodothalassium salexigens DSM 2132</name>
    <dbReference type="NCBI Taxonomy" id="1188247"/>
    <lineage>
        <taxon>Bacteria</taxon>
        <taxon>Pseudomonadati</taxon>
        <taxon>Pseudomonadota</taxon>
        <taxon>Alphaproteobacteria</taxon>
        <taxon>Rhodothalassiales</taxon>
        <taxon>Rhodothalassiaceae</taxon>
        <taxon>Rhodothalassium</taxon>
    </lineage>
</organism>
<reference evidence="3 4" key="1">
    <citation type="submission" date="2019-03" db="EMBL/GenBank/DDBJ databases">
        <title>Genomic Encyclopedia of Type Strains, Phase IV (KMG-IV): sequencing the most valuable type-strain genomes for metagenomic binning, comparative biology and taxonomic classification.</title>
        <authorList>
            <person name="Goeker M."/>
        </authorList>
    </citation>
    <scope>NUCLEOTIDE SEQUENCE [LARGE SCALE GENOMIC DNA]</scope>
    <source>
        <strain evidence="3 4">DSM 2132</strain>
    </source>
</reference>
<dbReference type="EMBL" id="SLXO01000006">
    <property type="protein sequence ID" value="TCP33926.1"/>
    <property type="molecule type" value="Genomic_DNA"/>
</dbReference>
<keyword evidence="4" id="KW-1185">Reference proteome</keyword>
<evidence type="ECO:0000256" key="2">
    <source>
        <dbReference type="PROSITE-ProRule" id="PRU01282"/>
    </source>
</evidence>
<dbReference type="InParanoid" id="A0A4V2SP59"/>
<gene>
    <name evidence="3" type="ORF">EV659_10684</name>
</gene>
<dbReference type="InterPro" id="IPR036249">
    <property type="entry name" value="Thioredoxin-like_sf"/>
</dbReference>
<evidence type="ECO:0000256" key="1">
    <source>
        <dbReference type="ARBA" id="ARBA00007198"/>
    </source>
</evidence>
<dbReference type="SUPFAM" id="SSF52833">
    <property type="entry name" value="Thioredoxin-like"/>
    <property type="match status" value="1"/>
</dbReference>
<accession>A0A4V2SP59</accession>
<dbReference type="Pfam" id="PF03960">
    <property type="entry name" value="ArsC"/>
    <property type="match status" value="1"/>
</dbReference>
<evidence type="ECO:0000313" key="4">
    <source>
        <dbReference type="Proteomes" id="UP000295399"/>
    </source>
</evidence>
<dbReference type="PROSITE" id="PS51353">
    <property type="entry name" value="ARSC"/>
    <property type="match status" value="1"/>
</dbReference>
<dbReference type="FunCoup" id="A0A4V2SP59">
    <property type="interactions" value="104"/>
</dbReference>
<dbReference type="RefSeq" id="WP_207894071.1">
    <property type="nucleotide sequence ID" value="NZ_JACIGF010000006.1"/>
</dbReference>
<proteinExistence type="inferred from homology"/>
<sequence>MIVVYGLKTCDSCTKARRWLGDAGLDHRFVDLRATPPASERLARWADALGGGALGAGALVNRRSITWRGLDAAERAEAEDASGALALVARHPSLIKRPVIEIEAETPGEPVVLQGWTEATRAALANTASAGA</sequence>
<dbReference type="PANTHER" id="PTHR30041:SF8">
    <property type="entry name" value="PROTEIN YFFB"/>
    <property type="match status" value="1"/>
</dbReference>
<name>A0A4V2SP59_RHOSA</name>
<protein>
    <submittedName>
        <fullName evidence="3">Spx/MgsR family transcriptional regulator</fullName>
    </submittedName>
</protein>
<comment type="caution">
    <text evidence="3">The sequence shown here is derived from an EMBL/GenBank/DDBJ whole genome shotgun (WGS) entry which is preliminary data.</text>
</comment>
<dbReference type="Gene3D" id="3.40.30.10">
    <property type="entry name" value="Glutaredoxin"/>
    <property type="match status" value="1"/>
</dbReference>
<comment type="similarity">
    <text evidence="1 2">Belongs to the ArsC family.</text>
</comment>
<dbReference type="AlphaFoldDB" id="A0A4V2SP59"/>